<name>A0A239ZY28_9STAP</name>
<dbReference type="PANTHER" id="PTHR22926:SF3">
    <property type="entry name" value="UNDECAPRENYL-PHOSPHATE ALPHA-N-ACETYLGLUCOSAMINYL 1-PHOSPHATE TRANSFERASE"/>
    <property type="match status" value="1"/>
</dbReference>
<proteinExistence type="predicted"/>
<dbReference type="Proteomes" id="UP000242084">
    <property type="component" value="Chromosome 1"/>
</dbReference>
<dbReference type="OrthoDB" id="9783652at2"/>
<evidence type="ECO:0000256" key="7">
    <source>
        <dbReference type="PIRSR" id="PIRSR600715-1"/>
    </source>
</evidence>
<evidence type="ECO:0000256" key="5">
    <source>
        <dbReference type="ARBA" id="ARBA00022989"/>
    </source>
</evidence>
<evidence type="ECO:0000256" key="3">
    <source>
        <dbReference type="ARBA" id="ARBA00022679"/>
    </source>
</evidence>
<organism evidence="9 10">
    <name type="scientific">Mammaliicoccus stepanovicii</name>
    <dbReference type="NCBI Taxonomy" id="643214"/>
    <lineage>
        <taxon>Bacteria</taxon>
        <taxon>Bacillati</taxon>
        <taxon>Bacillota</taxon>
        <taxon>Bacilli</taxon>
        <taxon>Bacillales</taxon>
        <taxon>Staphylococcaceae</taxon>
        <taxon>Mammaliicoccus</taxon>
    </lineage>
</organism>
<reference evidence="9 10" key="1">
    <citation type="submission" date="2017-06" db="EMBL/GenBank/DDBJ databases">
        <authorList>
            <consortium name="Pathogen Informatics"/>
        </authorList>
    </citation>
    <scope>NUCLEOTIDE SEQUENCE [LARGE SCALE GENOMIC DNA]</scope>
    <source>
        <strain evidence="9 10">NCTC13839</strain>
    </source>
</reference>
<dbReference type="GO" id="GO:0044038">
    <property type="term" value="P:cell wall macromolecule biosynthetic process"/>
    <property type="evidence" value="ECO:0007669"/>
    <property type="project" value="TreeGrafter"/>
</dbReference>
<feature type="transmembrane region" description="Helical" evidence="8">
    <location>
        <begin position="69"/>
        <end position="86"/>
    </location>
</feature>
<gene>
    <name evidence="9" type="primary">wecA</name>
    <name evidence="9" type="ORF">SAMEA4384403_02069</name>
</gene>
<evidence type="ECO:0000313" key="10">
    <source>
        <dbReference type="Proteomes" id="UP000242084"/>
    </source>
</evidence>
<feature type="binding site" evidence="7">
    <location>
        <position position="208"/>
    </location>
    <ligand>
        <name>Mg(2+)</name>
        <dbReference type="ChEBI" id="CHEBI:18420"/>
    </ligand>
</feature>
<dbReference type="EC" id="2.7.8.33" evidence="9"/>
<comment type="cofactor">
    <cofactor evidence="7">
        <name>Mg(2+)</name>
        <dbReference type="ChEBI" id="CHEBI:18420"/>
    </cofactor>
</comment>
<feature type="transmembrane region" description="Helical" evidence="8">
    <location>
        <begin position="6"/>
        <end position="24"/>
    </location>
</feature>
<dbReference type="Pfam" id="PF00953">
    <property type="entry name" value="Glycos_transf_4"/>
    <property type="match status" value="1"/>
</dbReference>
<keyword evidence="4 8" id="KW-0812">Transmembrane</keyword>
<feature type="binding site" evidence="7">
    <location>
        <position position="148"/>
    </location>
    <ligand>
        <name>Mg(2+)</name>
        <dbReference type="ChEBI" id="CHEBI:18420"/>
    </ligand>
</feature>
<feature type="transmembrane region" description="Helical" evidence="8">
    <location>
        <begin position="285"/>
        <end position="304"/>
    </location>
</feature>
<evidence type="ECO:0000256" key="1">
    <source>
        <dbReference type="ARBA" id="ARBA00004651"/>
    </source>
</evidence>
<keyword evidence="7" id="KW-0479">Metal-binding</keyword>
<evidence type="ECO:0000256" key="8">
    <source>
        <dbReference type="SAM" id="Phobius"/>
    </source>
</evidence>
<protein>
    <submittedName>
        <fullName evidence="9">Glycosyl transferase</fullName>
        <ecNumber evidence="9">2.7.8.33</ecNumber>
    </submittedName>
</protein>
<feature type="transmembrane region" description="Helical" evidence="8">
    <location>
        <begin position="98"/>
        <end position="118"/>
    </location>
</feature>
<keyword evidence="7" id="KW-0460">Magnesium</keyword>
<dbReference type="GO" id="GO:0071555">
    <property type="term" value="P:cell wall organization"/>
    <property type="evidence" value="ECO:0007669"/>
    <property type="project" value="TreeGrafter"/>
</dbReference>
<dbReference type="InterPro" id="IPR000715">
    <property type="entry name" value="Glycosyl_transferase_4"/>
</dbReference>
<dbReference type="GO" id="GO:0005886">
    <property type="term" value="C:plasma membrane"/>
    <property type="evidence" value="ECO:0007669"/>
    <property type="project" value="UniProtKB-SubCell"/>
</dbReference>
<evidence type="ECO:0000256" key="2">
    <source>
        <dbReference type="ARBA" id="ARBA00022475"/>
    </source>
</evidence>
<keyword evidence="10" id="KW-1185">Reference proteome</keyword>
<keyword evidence="2" id="KW-1003">Cell membrane</keyword>
<evidence type="ECO:0000313" key="9">
    <source>
        <dbReference type="EMBL" id="SNV75889.1"/>
    </source>
</evidence>
<evidence type="ECO:0000256" key="4">
    <source>
        <dbReference type="ARBA" id="ARBA00022692"/>
    </source>
</evidence>
<dbReference type="PROSITE" id="PS01348">
    <property type="entry name" value="MRAY_2"/>
    <property type="match status" value="1"/>
</dbReference>
<feature type="transmembrane region" description="Helical" evidence="8">
    <location>
        <begin position="179"/>
        <end position="197"/>
    </location>
</feature>
<keyword evidence="3 9" id="KW-0808">Transferase</keyword>
<sequence>MFTLQLILLTMIVSLILTPLVIVLSKKIGAVDMPNIRKVHTKPVSVLGGSVILLSFLIGLWWGKPVEHETIPIILGGITIYLIGLVDDLYDMKPLVKLAGQIAVSLIVVLNHITLDFITLPFGIVIEFGIFSIPMTIFWVVAVMNAINLIDGLDGLASGISCIALVTIGFIAILQQNIFIMMICSVLIGSLLGFLVFNSHPAKIFLGDSGALLLGYIIGVLSLLGFKNITLISLFFPMVILAVPFIDMLFAVIRRLHNRQSIVQADKSHLHHRLLDLGYTHRQTVVLIYMIAILFSISSVILYLSPPYGVLMMFIMILITIELIVEFTGLINVNYRPILNLLTRTRYKKEER</sequence>
<dbReference type="CDD" id="cd06853">
    <property type="entry name" value="GT_WecA_like"/>
    <property type="match status" value="1"/>
</dbReference>
<comment type="subcellular location">
    <subcellularLocation>
        <location evidence="1">Cell membrane</location>
        <topology evidence="1">Multi-pass membrane protein</topology>
    </subcellularLocation>
</comment>
<dbReference type="GO" id="GO:0046872">
    <property type="term" value="F:metal ion binding"/>
    <property type="evidence" value="ECO:0007669"/>
    <property type="project" value="UniProtKB-KW"/>
</dbReference>
<feature type="transmembrane region" description="Helical" evidence="8">
    <location>
        <begin position="204"/>
        <end position="226"/>
    </location>
</feature>
<dbReference type="GO" id="GO:0009103">
    <property type="term" value="P:lipopolysaccharide biosynthetic process"/>
    <property type="evidence" value="ECO:0007669"/>
    <property type="project" value="TreeGrafter"/>
</dbReference>
<keyword evidence="6 8" id="KW-0472">Membrane</keyword>
<feature type="transmembrane region" description="Helical" evidence="8">
    <location>
        <begin position="155"/>
        <end position="173"/>
    </location>
</feature>
<evidence type="ECO:0000256" key="6">
    <source>
        <dbReference type="ARBA" id="ARBA00023136"/>
    </source>
</evidence>
<feature type="transmembrane region" description="Helical" evidence="8">
    <location>
        <begin position="44"/>
        <end position="63"/>
    </location>
</feature>
<feature type="transmembrane region" description="Helical" evidence="8">
    <location>
        <begin position="124"/>
        <end position="143"/>
    </location>
</feature>
<accession>A0A239ZY28</accession>
<feature type="transmembrane region" description="Helical" evidence="8">
    <location>
        <begin position="232"/>
        <end position="253"/>
    </location>
</feature>
<dbReference type="InterPro" id="IPR018480">
    <property type="entry name" value="PNAcMuramoyl-5peptid_Trfase_CS"/>
</dbReference>
<feature type="transmembrane region" description="Helical" evidence="8">
    <location>
        <begin position="310"/>
        <end position="335"/>
    </location>
</feature>
<keyword evidence="5 8" id="KW-1133">Transmembrane helix</keyword>
<dbReference type="GO" id="GO:0036380">
    <property type="term" value="F:UDP-N-acetylglucosamine-undecaprenyl-phosphate N-acetylglucosaminephosphotransferase activity"/>
    <property type="evidence" value="ECO:0007669"/>
    <property type="project" value="UniProtKB-EC"/>
</dbReference>
<dbReference type="AlphaFoldDB" id="A0A239ZY28"/>
<dbReference type="EMBL" id="LT906462">
    <property type="protein sequence ID" value="SNV75889.1"/>
    <property type="molecule type" value="Genomic_DNA"/>
</dbReference>
<dbReference type="PANTHER" id="PTHR22926">
    <property type="entry name" value="PHOSPHO-N-ACETYLMURAMOYL-PENTAPEPTIDE-TRANSFERASE"/>
    <property type="match status" value="1"/>
</dbReference>
<dbReference type="KEGG" id="sste:SAMEA4384403_2069"/>
<dbReference type="RefSeq" id="WP_095089239.1">
    <property type="nucleotide sequence ID" value="NZ_BMDM01000001.1"/>
</dbReference>